<feature type="transmembrane region" description="Helical" evidence="6">
    <location>
        <begin position="390"/>
        <end position="413"/>
    </location>
</feature>
<feature type="transmembrane region" description="Helical" evidence="6">
    <location>
        <begin position="297"/>
        <end position="318"/>
    </location>
</feature>
<evidence type="ECO:0000256" key="1">
    <source>
        <dbReference type="ARBA" id="ARBA00004429"/>
    </source>
</evidence>
<feature type="domain" description="Major facilitator superfamily (MFS) profile" evidence="7">
    <location>
        <begin position="5"/>
        <end position="443"/>
    </location>
</feature>
<dbReference type="InterPro" id="IPR020846">
    <property type="entry name" value="MFS_dom"/>
</dbReference>
<reference evidence="8 9" key="1">
    <citation type="journal article" date="2013" name="Int. J. Syst. Evol. Microbiol.">
        <title>Description of Streptomonospora sediminis sp. nov. and Streptomonospora nanhaiensis sp. nov., and reclassification of Nocardiopsis arabia Hozzein &amp; Goodfellow 2008 as Streptomonospora arabica comb. nov. and emended description of the genus Streptomonospora.</title>
        <authorList>
            <person name="Zhang D.F."/>
            <person name="Pan H.Q."/>
            <person name="He J."/>
            <person name="Zhang X.M."/>
            <person name="Zhang Y.G."/>
            <person name="Klenk H.P."/>
            <person name="Hu J.C."/>
            <person name="Li W.J."/>
        </authorList>
    </citation>
    <scope>NUCLEOTIDE SEQUENCE [LARGE SCALE GENOMIC DNA]</scope>
    <source>
        <strain evidence="8 9">12A09</strain>
    </source>
</reference>
<accession>A0ABY6YHD7</accession>
<dbReference type="PROSITE" id="PS50850">
    <property type="entry name" value="MFS"/>
    <property type="match status" value="1"/>
</dbReference>
<dbReference type="PANTHER" id="PTHR23501:SF191">
    <property type="entry name" value="VACUOLAR BASIC AMINO ACID TRANSPORTER 4"/>
    <property type="match status" value="1"/>
</dbReference>
<feature type="transmembrane region" description="Helical" evidence="6">
    <location>
        <begin position="264"/>
        <end position="285"/>
    </location>
</feature>
<organism evidence="8 9">
    <name type="scientific">Streptomonospora nanhaiensis</name>
    <dbReference type="NCBI Taxonomy" id="1323731"/>
    <lineage>
        <taxon>Bacteria</taxon>
        <taxon>Bacillati</taxon>
        <taxon>Actinomycetota</taxon>
        <taxon>Actinomycetes</taxon>
        <taxon>Streptosporangiales</taxon>
        <taxon>Nocardiopsidaceae</taxon>
        <taxon>Streptomonospora</taxon>
    </lineage>
</organism>
<dbReference type="EMBL" id="CP113264">
    <property type="protein sequence ID" value="WAE71690.1"/>
    <property type="molecule type" value="Genomic_DNA"/>
</dbReference>
<evidence type="ECO:0000256" key="5">
    <source>
        <dbReference type="ARBA" id="ARBA00023136"/>
    </source>
</evidence>
<feature type="transmembrane region" description="Helical" evidence="6">
    <location>
        <begin position="111"/>
        <end position="131"/>
    </location>
</feature>
<feature type="transmembrane region" description="Helical" evidence="6">
    <location>
        <begin position="82"/>
        <end position="105"/>
    </location>
</feature>
<dbReference type="Gene3D" id="1.20.1720.10">
    <property type="entry name" value="Multidrug resistance protein D"/>
    <property type="match status" value="1"/>
</dbReference>
<evidence type="ECO:0000313" key="9">
    <source>
        <dbReference type="Proteomes" id="UP001156498"/>
    </source>
</evidence>
<feature type="transmembrane region" description="Helical" evidence="6">
    <location>
        <begin position="200"/>
        <end position="220"/>
    </location>
</feature>
<evidence type="ECO:0000256" key="6">
    <source>
        <dbReference type="SAM" id="Phobius"/>
    </source>
</evidence>
<dbReference type="InterPro" id="IPR036259">
    <property type="entry name" value="MFS_trans_sf"/>
</dbReference>
<feature type="transmembrane region" description="Helical" evidence="6">
    <location>
        <begin position="330"/>
        <end position="347"/>
    </location>
</feature>
<feature type="transmembrane region" description="Helical" evidence="6">
    <location>
        <begin position="20"/>
        <end position="41"/>
    </location>
</feature>
<evidence type="ECO:0000313" key="8">
    <source>
        <dbReference type="EMBL" id="WAE71690.1"/>
    </source>
</evidence>
<keyword evidence="9" id="KW-1185">Reference proteome</keyword>
<gene>
    <name evidence="8" type="ORF">OUQ99_20955</name>
</gene>
<feature type="transmembrane region" description="Helical" evidence="6">
    <location>
        <begin position="53"/>
        <end position="70"/>
    </location>
</feature>
<keyword evidence="4 6" id="KW-1133">Transmembrane helix</keyword>
<name>A0ABY6YHD7_9ACTN</name>
<feature type="transmembrane region" description="Helical" evidence="6">
    <location>
        <begin position="419"/>
        <end position="438"/>
    </location>
</feature>
<dbReference type="Gene3D" id="1.20.1250.20">
    <property type="entry name" value="MFS general substrate transporter like domains"/>
    <property type="match status" value="1"/>
</dbReference>
<dbReference type="InterPro" id="IPR011701">
    <property type="entry name" value="MFS"/>
</dbReference>
<feature type="transmembrane region" description="Helical" evidence="6">
    <location>
        <begin position="226"/>
        <end position="244"/>
    </location>
</feature>
<proteinExistence type="predicted"/>
<dbReference type="PANTHER" id="PTHR23501">
    <property type="entry name" value="MAJOR FACILITATOR SUPERFAMILY"/>
    <property type="match status" value="1"/>
</dbReference>
<keyword evidence="2" id="KW-0813">Transport</keyword>
<feature type="transmembrane region" description="Helical" evidence="6">
    <location>
        <begin position="353"/>
        <end position="378"/>
    </location>
</feature>
<feature type="transmembrane region" description="Helical" evidence="6">
    <location>
        <begin position="138"/>
        <end position="161"/>
    </location>
</feature>
<dbReference type="Proteomes" id="UP001156498">
    <property type="component" value="Chromosome"/>
</dbReference>
<comment type="subcellular location">
    <subcellularLocation>
        <location evidence="1">Cell inner membrane</location>
        <topology evidence="1">Multi-pass membrane protein</topology>
    </subcellularLocation>
</comment>
<keyword evidence="3 6" id="KW-0812">Transmembrane</keyword>
<sequence length="443" mass="42703">MTTDLPTRAAPGARSSGLRLGALFGPAVFGVTAAGVALPAVGADLGTAPSSTAWVLTAHALALGLGTALFGRLSDIAGTRAVLAAGSVLLATGTALCLAAPGLGVLVAGRFVLAAGSGAVSAAALGLVAGVRAEHRATVLAAFGGVMAVFSACATLAAGVLTDLLSWRITLVLPALSLLAAPLCLRLADRPGSGRSADPLGAGFLAVAASALLVLLQASVLALSSSTVAATAGLGAAASVAVVLRVRRVPDGFVPRRLVTDRNFLVAAAAGGGVYAGLFAAMYAVPQVLVEGHGWDVLTVGAWLLPGGVAGAVLSRLAGRAATGHRGRPLAAGAAVAFGAVLVLAGWTGGGAALSVAGASLGFAAFSVVQVVVTGLMAQRLPEAERGTGLGLLNLAFFVVGGAGTALVGALAARIGPSAALAVVAVLPLAGGGLALLLPRARP</sequence>
<keyword evidence="5 6" id="KW-0472">Membrane</keyword>
<evidence type="ECO:0000259" key="7">
    <source>
        <dbReference type="PROSITE" id="PS50850"/>
    </source>
</evidence>
<dbReference type="SUPFAM" id="SSF103473">
    <property type="entry name" value="MFS general substrate transporter"/>
    <property type="match status" value="1"/>
</dbReference>
<protein>
    <submittedName>
        <fullName evidence="8">MFS transporter</fullName>
    </submittedName>
</protein>
<feature type="transmembrane region" description="Helical" evidence="6">
    <location>
        <begin position="167"/>
        <end position="188"/>
    </location>
</feature>
<evidence type="ECO:0000256" key="3">
    <source>
        <dbReference type="ARBA" id="ARBA00022692"/>
    </source>
</evidence>
<dbReference type="Pfam" id="PF07690">
    <property type="entry name" value="MFS_1"/>
    <property type="match status" value="1"/>
</dbReference>
<evidence type="ECO:0000256" key="2">
    <source>
        <dbReference type="ARBA" id="ARBA00022448"/>
    </source>
</evidence>
<evidence type="ECO:0000256" key="4">
    <source>
        <dbReference type="ARBA" id="ARBA00022989"/>
    </source>
</evidence>
<dbReference type="PRINTS" id="PR01036">
    <property type="entry name" value="TCRTETB"/>
</dbReference>
<dbReference type="RefSeq" id="WP_267945493.1">
    <property type="nucleotide sequence ID" value="NZ_CP113264.1"/>
</dbReference>